<dbReference type="PANTHER" id="PTHR15732:SF4">
    <property type="entry name" value="PROTEIN MOONRAKER"/>
    <property type="match status" value="1"/>
</dbReference>
<feature type="region of interest" description="Disordered" evidence="1">
    <location>
        <begin position="143"/>
        <end position="163"/>
    </location>
</feature>
<dbReference type="Proteomes" id="UP000228934">
    <property type="component" value="Unassembled WGS sequence"/>
</dbReference>
<dbReference type="GO" id="GO:0071539">
    <property type="term" value="P:protein localization to centrosome"/>
    <property type="evidence" value="ECO:0007669"/>
    <property type="project" value="TreeGrafter"/>
</dbReference>
<protein>
    <submittedName>
        <fullName evidence="2">Uncharacterized protein</fullName>
    </submittedName>
</protein>
<dbReference type="Pfam" id="PF15718">
    <property type="entry name" value="MNR"/>
    <property type="match status" value="2"/>
</dbReference>
<feature type="non-terminal residue" evidence="2">
    <location>
        <position position="460"/>
    </location>
</feature>
<evidence type="ECO:0000313" key="2">
    <source>
        <dbReference type="EMBL" id="PIO32380.1"/>
    </source>
</evidence>
<dbReference type="AlphaFoldDB" id="A0A2G9RWU9"/>
<feature type="compositionally biased region" description="Basic and acidic residues" evidence="1">
    <location>
        <begin position="420"/>
        <end position="432"/>
    </location>
</feature>
<feature type="compositionally biased region" description="Basic residues" evidence="1">
    <location>
        <begin position="450"/>
        <end position="460"/>
    </location>
</feature>
<name>A0A2G9RWU9_AQUCT</name>
<feature type="region of interest" description="Disordered" evidence="1">
    <location>
        <begin position="206"/>
        <end position="233"/>
    </location>
</feature>
<evidence type="ECO:0000313" key="3">
    <source>
        <dbReference type="Proteomes" id="UP000228934"/>
    </source>
</evidence>
<dbReference type="PANTHER" id="PTHR15732">
    <property type="entry name" value="PROTEIN MOONRAKER"/>
    <property type="match status" value="1"/>
</dbReference>
<feature type="region of interest" description="Disordered" evidence="1">
    <location>
        <begin position="398"/>
        <end position="460"/>
    </location>
</feature>
<dbReference type="GO" id="GO:0034451">
    <property type="term" value="C:centriolar satellite"/>
    <property type="evidence" value="ECO:0007669"/>
    <property type="project" value="TreeGrafter"/>
</dbReference>
<keyword evidence="3" id="KW-1185">Reference proteome</keyword>
<dbReference type="OrthoDB" id="10072648at2759"/>
<accession>A0A2G9RWU9</accession>
<organism evidence="2 3">
    <name type="scientific">Aquarana catesbeiana</name>
    <name type="common">American bullfrog</name>
    <name type="synonym">Rana catesbeiana</name>
    <dbReference type="NCBI Taxonomy" id="8400"/>
    <lineage>
        <taxon>Eukaryota</taxon>
        <taxon>Metazoa</taxon>
        <taxon>Chordata</taxon>
        <taxon>Craniata</taxon>
        <taxon>Vertebrata</taxon>
        <taxon>Euteleostomi</taxon>
        <taxon>Amphibia</taxon>
        <taxon>Batrachia</taxon>
        <taxon>Anura</taxon>
        <taxon>Neobatrachia</taxon>
        <taxon>Ranoidea</taxon>
        <taxon>Ranidae</taxon>
        <taxon>Aquarana</taxon>
    </lineage>
</organism>
<dbReference type="GO" id="GO:0007099">
    <property type="term" value="P:centriole replication"/>
    <property type="evidence" value="ECO:0007669"/>
    <property type="project" value="InterPro"/>
</dbReference>
<sequence length="460" mass="52339">MALDSQPGPSALSGAQHCLPFRSHGRDTQLRFNLNVDTHPSNLATQFSNPSPIIIEKISSLQKKHLQDKLERKLKSQLSNPSPITIEKISSLPNKSLENLASSDLQRNSSPPMAFSAVSEERLNLAIWLVKRDLKQKRLQEKLEGELKSQPNKPRSPPFRRGVIIGSPEKAKARTFVKDRKPNRSIKPEMTKSGALVYVYTPDKNRNNVEVTDSPPTHDPGPGLIPKTEVEQNEHEVRRLQRELHSCMRKIEELAKKECNRNTLDPLEEARGRIRQQERATRFSRMLYVLRQQVKEIQEDLEKLSPRKIKHTKKSRTMSRLAAVHRGAIRVLQMFITQLNERGEQQIPSLYKELGHLIRQLSLCSAKLEAGGDPAASDIIISILQQTENLDLLLEDKTSSRARKASPNAAASRSPHNRKNYYDTRSPVREGHPPPPILKQKVLPEENQKRVNRRLVVGKH</sequence>
<evidence type="ECO:0000256" key="1">
    <source>
        <dbReference type="SAM" id="MobiDB-lite"/>
    </source>
</evidence>
<reference evidence="3" key="1">
    <citation type="journal article" date="2017" name="Nat. Commun.">
        <title>The North American bullfrog draft genome provides insight into hormonal regulation of long noncoding RNA.</title>
        <authorList>
            <person name="Hammond S.A."/>
            <person name="Warren R.L."/>
            <person name="Vandervalk B.P."/>
            <person name="Kucuk E."/>
            <person name="Khan H."/>
            <person name="Gibb E.A."/>
            <person name="Pandoh P."/>
            <person name="Kirk H."/>
            <person name="Zhao Y."/>
            <person name="Jones M."/>
            <person name="Mungall A.J."/>
            <person name="Coope R."/>
            <person name="Pleasance S."/>
            <person name="Moore R.A."/>
            <person name="Holt R.A."/>
            <person name="Round J.M."/>
            <person name="Ohora S."/>
            <person name="Walle B.V."/>
            <person name="Veldhoen N."/>
            <person name="Helbing C.C."/>
            <person name="Birol I."/>
        </authorList>
    </citation>
    <scope>NUCLEOTIDE SEQUENCE [LARGE SCALE GENOMIC DNA]</scope>
</reference>
<dbReference type="InterPro" id="IPR031447">
    <property type="entry name" value="MNR"/>
</dbReference>
<gene>
    <name evidence="2" type="ORF">AB205_0068180</name>
</gene>
<dbReference type="EMBL" id="KV932963">
    <property type="protein sequence ID" value="PIO32380.1"/>
    <property type="molecule type" value="Genomic_DNA"/>
</dbReference>
<proteinExistence type="predicted"/>